<organism evidence="8">
    <name type="scientific">Ignavibacterium album</name>
    <dbReference type="NCBI Taxonomy" id="591197"/>
    <lineage>
        <taxon>Bacteria</taxon>
        <taxon>Pseudomonadati</taxon>
        <taxon>Ignavibacteriota</taxon>
        <taxon>Ignavibacteria</taxon>
        <taxon>Ignavibacteriales</taxon>
        <taxon>Ignavibacteriaceae</taxon>
        <taxon>Ignavibacterium</taxon>
    </lineage>
</organism>
<reference evidence="8" key="1">
    <citation type="journal article" date="2020" name="mSystems">
        <title>Genome- and Community-Level Interaction Insights into Carbon Utilization and Element Cycling Functions of Hydrothermarchaeota in Hydrothermal Sediment.</title>
        <authorList>
            <person name="Zhou Z."/>
            <person name="Liu Y."/>
            <person name="Xu W."/>
            <person name="Pan J."/>
            <person name="Luo Z.H."/>
            <person name="Li M."/>
        </authorList>
    </citation>
    <scope>NUCLEOTIDE SEQUENCE [LARGE SCALE GENOMIC DNA]</scope>
    <source>
        <strain evidence="8">SpSt-479</strain>
    </source>
</reference>
<evidence type="ECO:0000256" key="1">
    <source>
        <dbReference type="ARBA" id="ARBA00022670"/>
    </source>
</evidence>
<dbReference type="FunFam" id="3.60.20.30:FF:000001">
    <property type="entry name" value="Isoaspartyl peptidase/L-asparaginase"/>
    <property type="match status" value="1"/>
</dbReference>
<proteinExistence type="predicted"/>
<dbReference type="GO" id="GO:0006508">
    <property type="term" value="P:proteolysis"/>
    <property type="evidence" value="ECO:0007669"/>
    <property type="project" value="UniProtKB-KW"/>
</dbReference>
<feature type="active site" description="Nucleophile" evidence="5">
    <location>
        <position position="192"/>
    </location>
</feature>
<name>A0A7V2ZHZ3_9BACT</name>
<evidence type="ECO:0000256" key="2">
    <source>
        <dbReference type="ARBA" id="ARBA00022801"/>
    </source>
</evidence>
<feature type="binding site" evidence="6">
    <location>
        <begin position="220"/>
        <end position="223"/>
    </location>
    <ligand>
        <name>substrate</name>
    </ligand>
</feature>
<dbReference type="EMBL" id="DSUJ01000008">
    <property type="protein sequence ID" value="HFI90310.1"/>
    <property type="molecule type" value="Genomic_DNA"/>
</dbReference>
<sequence length="323" mass="34657">MRKIFISILILSSIYFTPNQSFLFGQTNPGKYTIVIHGGAGGFPTDAPDSLKQLYLNSLSEALTIGKNILATGGSSLDAVEKVINYLEDNPLFNAGRGAVFTSEGKHELDASIMFGKDLTTGAVAGVTIIKNPISLARLVMGKTEHVLFAGEGADQLGLKLGVPVVHNTYFHTEDQYKNWLMSRLPKQVGETVGCVAIDQYGNIAAGTSTGGRQNKMPGRVGDSPLINAGTYADNKTCGVSATGIGELFIRNTVAYRISALMEFKGYSLKQACEEVMYKVLPEGAGGIIAVDKNGNYEMIFTTPTMFRAVANSDGIFQTSIWK</sequence>
<protein>
    <recommendedName>
        <fullName evidence="4">Isoaspartyl peptidase</fullName>
    </recommendedName>
</protein>
<keyword evidence="2" id="KW-0378">Hydrolase</keyword>
<dbReference type="PANTHER" id="PTHR10188">
    <property type="entry name" value="L-ASPARAGINASE"/>
    <property type="match status" value="1"/>
</dbReference>
<dbReference type="Gene3D" id="3.60.20.30">
    <property type="entry name" value="(Glycosyl)asparaginase"/>
    <property type="match status" value="1"/>
</dbReference>
<evidence type="ECO:0000256" key="7">
    <source>
        <dbReference type="PIRSR" id="PIRSR600246-3"/>
    </source>
</evidence>
<dbReference type="Pfam" id="PF01112">
    <property type="entry name" value="Asparaginase_2"/>
    <property type="match status" value="1"/>
</dbReference>
<dbReference type="GO" id="GO:0008233">
    <property type="term" value="F:peptidase activity"/>
    <property type="evidence" value="ECO:0007669"/>
    <property type="project" value="UniProtKB-KW"/>
</dbReference>
<dbReference type="AlphaFoldDB" id="A0A7V2ZHZ3"/>
<feature type="site" description="Cleavage; by autolysis" evidence="7">
    <location>
        <begin position="191"/>
        <end position="192"/>
    </location>
</feature>
<evidence type="ECO:0000256" key="4">
    <source>
        <dbReference type="ARBA" id="ARBA00069124"/>
    </source>
</evidence>
<keyword evidence="1" id="KW-0645">Protease</keyword>
<evidence type="ECO:0000313" key="8">
    <source>
        <dbReference type="EMBL" id="HFI90310.1"/>
    </source>
</evidence>
<gene>
    <name evidence="8" type="ORF">ENS31_02130</name>
</gene>
<dbReference type="InterPro" id="IPR029055">
    <property type="entry name" value="Ntn_hydrolases_N"/>
</dbReference>
<evidence type="ECO:0000256" key="3">
    <source>
        <dbReference type="ARBA" id="ARBA00022813"/>
    </source>
</evidence>
<dbReference type="GO" id="GO:0016811">
    <property type="term" value="F:hydrolase activity, acting on carbon-nitrogen (but not peptide) bonds, in linear amides"/>
    <property type="evidence" value="ECO:0007669"/>
    <property type="project" value="UniProtKB-ARBA"/>
</dbReference>
<feature type="binding site" evidence="6">
    <location>
        <begin position="243"/>
        <end position="246"/>
    </location>
    <ligand>
        <name>substrate</name>
    </ligand>
</feature>
<dbReference type="PANTHER" id="PTHR10188:SF6">
    <property type="entry name" value="N(4)-(BETA-N-ACETYLGLUCOSAMINYL)-L-ASPARAGINASE"/>
    <property type="match status" value="1"/>
</dbReference>
<comment type="caution">
    <text evidence="8">The sequence shown here is derived from an EMBL/GenBank/DDBJ whole genome shotgun (WGS) entry which is preliminary data.</text>
</comment>
<dbReference type="InterPro" id="IPR000246">
    <property type="entry name" value="Peptidase_T2"/>
</dbReference>
<keyword evidence="3" id="KW-0068">Autocatalytic cleavage</keyword>
<evidence type="ECO:0000256" key="5">
    <source>
        <dbReference type="PIRSR" id="PIRSR600246-1"/>
    </source>
</evidence>
<accession>A0A7V2ZHZ3</accession>
<dbReference type="SUPFAM" id="SSF56235">
    <property type="entry name" value="N-terminal nucleophile aminohydrolases (Ntn hydrolases)"/>
    <property type="match status" value="1"/>
</dbReference>
<dbReference type="CDD" id="cd04701">
    <property type="entry name" value="Asparaginase_2"/>
    <property type="match status" value="1"/>
</dbReference>
<evidence type="ECO:0000256" key="6">
    <source>
        <dbReference type="PIRSR" id="PIRSR600246-2"/>
    </source>
</evidence>